<dbReference type="GO" id="GO:0006352">
    <property type="term" value="P:DNA-templated transcription initiation"/>
    <property type="evidence" value="ECO:0007669"/>
    <property type="project" value="InterPro"/>
</dbReference>
<sequence length="199" mass="22926">MPAGLSLRQFVAFHPYGKHSIIMLFLAHYALLSMTTSCTNDELFLQLRNDLLNFLYRKVGRDEAADMVQEVYLRWRKQDVSSIENPRAFLFTVALNLIRDSSRQQIRVDKHTTEIQNFFEIGNAADDPARRYDGQRQLASLLHALNQLPEPVGHAFLLFRYDGMTHAQIAKQLGVSSKTVERYIQRAGEHCLAILAEYR</sequence>
<dbReference type="Pfam" id="PF04542">
    <property type="entry name" value="Sigma70_r2"/>
    <property type="match status" value="1"/>
</dbReference>
<evidence type="ECO:0000313" key="7">
    <source>
        <dbReference type="EMBL" id="CAD84458.1"/>
    </source>
</evidence>
<dbReference type="PANTHER" id="PTHR43133:SF63">
    <property type="entry name" value="RNA POLYMERASE SIGMA FACTOR FECI-RELATED"/>
    <property type="match status" value="1"/>
</dbReference>
<evidence type="ECO:0000256" key="4">
    <source>
        <dbReference type="ARBA" id="ARBA00023163"/>
    </source>
</evidence>
<keyword evidence="2" id="KW-0805">Transcription regulation</keyword>
<reference evidence="7 8" key="1">
    <citation type="journal article" date="2003" name="J. Bacteriol.">
        <title>Complete genome sequence of the ammonia-oxidizing bacterium and obligate chemolithoautotroph Nitrosomonas europaea.</title>
        <authorList>
            <person name="Chain P."/>
            <person name="Lamerdin J."/>
            <person name="Larimer F."/>
            <person name="Regala W."/>
            <person name="Land M."/>
            <person name="Hauser L."/>
            <person name="Hooper A."/>
            <person name="Klotz M."/>
            <person name="Norton J."/>
            <person name="Sayavedra-Soto L."/>
            <person name="Arciero D."/>
            <person name="Hommes N."/>
            <person name="Whittaker M."/>
            <person name="Arp D."/>
        </authorList>
    </citation>
    <scope>NUCLEOTIDE SEQUENCE [LARGE SCALE GENOMIC DNA]</scope>
    <source>
        <strain evidence="8">ATCC 19718 / CIP 103999 / KCTC 2705 / NBRC 14298</strain>
    </source>
</reference>
<dbReference type="InterPro" id="IPR013249">
    <property type="entry name" value="RNA_pol_sigma70_r4_t2"/>
</dbReference>
<dbReference type="DNASU" id="1081486"/>
<organism evidence="7 8">
    <name type="scientific">Nitrosomonas europaea (strain ATCC 19718 / CIP 103999 / KCTC 2705 / NBRC 14298)</name>
    <dbReference type="NCBI Taxonomy" id="228410"/>
    <lineage>
        <taxon>Bacteria</taxon>
        <taxon>Pseudomonadati</taxon>
        <taxon>Pseudomonadota</taxon>
        <taxon>Betaproteobacteria</taxon>
        <taxon>Nitrosomonadales</taxon>
        <taxon>Nitrosomonadaceae</taxon>
        <taxon>Nitrosomonas</taxon>
    </lineage>
</organism>
<dbReference type="HOGENOM" id="CLU_047691_12_5_4"/>
<evidence type="ECO:0000259" key="5">
    <source>
        <dbReference type="Pfam" id="PF04542"/>
    </source>
</evidence>
<dbReference type="AlphaFoldDB" id="Q82WW0"/>
<protein>
    <submittedName>
        <fullName evidence="7">Sigma factor, ECF subfamily</fullName>
    </submittedName>
</protein>
<dbReference type="InterPro" id="IPR013324">
    <property type="entry name" value="RNA_pol_sigma_r3/r4-like"/>
</dbReference>
<dbReference type="InterPro" id="IPR013325">
    <property type="entry name" value="RNA_pol_sigma_r2"/>
</dbReference>
<dbReference type="EMBL" id="AL954747">
    <property type="protein sequence ID" value="CAD84458.1"/>
    <property type="molecule type" value="Genomic_DNA"/>
</dbReference>
<dbReference type="SUPFAM" id="SSF88946">
    <property type="entry name" value="Sigma2 domain of RNA polymerase sigma factors"/>
    <property type="match status" value="1"/>
</dbReference>
<dbReference type="Gene3D" id="1.10.1740.10">
    <property type="match status" value="1"/>
</dbReference>
<dbReference type="Proteomes" id="UP000001416">
    <property type="component" value="Chromosome"/>
</dbReference>
<keyword evidence="3" id="KW-0731">Sigma factor</keyword>
<gene>
    <name evidence="7" type="ordered locus">NE0547</name>
</gene>
<evidence type="ECO:0000256" key="3">
    <source>
        <dbReference type="ARBA" id="ARBA00023082"/>
    </source>
</evidence>
<dbReference type="Gene3D" id="1.10.10.10">
    <property type="entry name" value="Winged helix-like DNA-binding domain superfamily/Winged helix DNA-binding domain"/>
    <property type="match status" value="1"/>
</dbReference>
<dbReference type="GO" id="GO:0003677">
    <property type="term" value="F:DNA binding"/>
    <property type="evidence" value="ECO:0007669"/>
    <property type="project" value="InterPro"/>
</dbReference>
<feature type="domain" description="RNA polymerase sigma factor 70 region 4 type 2" evidence="6">
    <location>
        <begin position="140"/>
        <end position="191"/>
    </location>
</feature>
<dbReference type="InterPro" id="IPR036388">
    <property type="entry name" value="WH-like_DNA-bd_sf"/>
</dbReference>
<keyword evidence="4" id="KW-0804">Transcription</keyword>
<dbReference type="InterPro" id="IPR007627">
    <property type="entry name" value="RNA_pol_sigma70_r2"/>
</dbReference>
<comment type="similarity">
    <text evidence="1">Belongs to the sigma-70 factor family. ECF subfamily.</text>
</comment>
<dbReference type="PhylomeDB" id="Q82WW0"/>
<dbReference type="KEGG" id="neu:NE0547"/>
<dbReference type="InterPro" id="IPR039425">
    <property type="entry name" value="RNA_pol_sigma-70-like"/>
</dbReference>
<evidence type="ECO:0000256" key="1">
    <source>
        <dbReference type="ARBA" id="ARBA00010641"/>
    </source>
</evidence>
<dbReference type="STRING" id="228410.NE0547"/>
<dbReference type="eggNOG" id="COG1595">
    <property type="taxonomic scope" value="Bacteria"/>
</dbReference>
<dbReference type="InterPro" id="IPR014284">
    <property type="entry name" value="RNA_pol_sigma-70_dom"/>
</dbReference>
<keyword evidence="8" id="KW-1185">Reference proteome</keyword>
<evidence type="ECO:0000313" key="8">
    <source>
        <dbReference type="Proteomes" id="UP000001416"/>
    </source>
</evidence>
<evidence type="ECO:0000256" key="2">
    <source>
        <dbReference type="ARBA" id="ARBA00023015"/>
    </source>
</evidence>
<dbReference type="NCBIfam" id="TIGR02937">
    <property type="entry name" value="sigma70-ECF"/>
    <property type="match status" value="1"/>
</dbReference>
<dbReference type="PANTHER" id="PTHR43133">
    <property type="entry name" value="RNA POLYMERASE ECF-TYPE SIGMA FACTO"/>
    <property type="match status" value="1"/>
</dbReference>
<name>Q82WW0_NITEU</name>
<dbReference type="GO" id="GO:0016987">
    <property type="term" value="F:sigma factor activity"/>
    <property type="evidence" value="ECO:0007669"/>
    <property type="project" value="UniProtKB-KW"/>
</dbReference>
<proteinExistence type="inferred from homology"/>
<feature type="domain" description="RNA polymerase sigma-70 region 2" evidence="5">
    <location>
        <begin position="43"/>
        <end position="105"/>
    </location>
</feature>
<dbReference type="Pfam" id="PF08281">
    <property type="entry name" value="Sigma70_r4_2"/>
    <property type="match status" value="1"/>
</dbReference>
<dbReference type="SUPFAM" id="SSF88659">
    <property type="entry name" value="Sigma3 and sigma4 domains of RNA polymerase sigma factors"/>
    <property type="match status" value="1"/>
</dbReference>
<dbReference type="SMR" id="Q82WW0"/>
<evidence type="ECO:0000259" key="6">
    <source>
        <dbReference type="Pfam" id="PF08281"/>
    </source>
</evidence>
<accession>Q82WW0</accession>